<comment type="caution">
    <text evidence="7">The sequence shown here is derived from an EMBL/GenBank/DDBJ whole genome shotgun (WGS) entry which is preliminary data.</text>
</comment>
<dbReference type="GeneID" id="96010023"/>
<dbReference type="PANTHER" id="PTHR12585:SF69">
    <property type="entry name" value="FI11703P"/>
    <property type="match status" value="1"/>
</dbReference>
<feature type="region of interest" description="Disordered" evidence="4">
    <location>
        <begin position="402"/>
        <end position="436"/>
    </location>
</feature>
<dbReference type="EMBL" id="JAAQHG020000045">
    <property type="protein sequence ID" value="KAL1582714.1"/>
    <property type="molecule type" value="Genomic_DNA"/>
</dbReference>
<dbReference type="InterPro" id="IPR006909">
    <property type="entry name" value="Rad21/Rec8_C_eu"/>
</dbReference>
<feature type="region of interest" description="Disordered" evidence="4">
    <location>
        <begin position="268"/>
        <end position="287"/>
    </location>
</feature>
<dbReference type="GO" id="GO:0030892">
    <property type="term" value="C:mitotic cohesin complex"/>
    <property type="evidence" value="ECO:0007669"/>
    <property type="project" value="TreeGrafter"/>
</dbReference>
<dbReference type="Pfam" id="PF04825">
    <property type="entry name" value="Rad21_Rec8_N"/>
    <property type="match status" value="1"/>
</dbReference>
<evidence type="ECO:0000256" key="4">
    <source>
        <dbReference type="SAM" id="MobiDB-lite"/>
    </source>
</evidence>
<gene>
    <name evidence="7" type="ORF">WHR41_08581</name>
</gene>
<evidence type="ECO:0000313" key="8">
    <source>
        <dbReference type="Proteomes" id="UP000803884"/>
    </source>
</evidence>
<accession>A0AB34KCE7</accession>
<proteinExistence type="inferred from homology"/>
<dbReference type="InterPro" id="IPR006910">
    <property type="entry name" value="Rad21_Rec8_N"/>
</dbReference>
<evidence type="ECO:0000259" key="5">
    <source>
        <dbReference type="Pfam" id="PF04824"/>
    </source>
</evidence>
<dbReference type="GO" id="GO:0003682">
    <property type="term" value="F:chromatin binding"/>
    <property type="evidence" value="ECO:0007669"/>
    <property type="project" value="TreeGrafter"/>
</dbReference>
<reference evidence="7 8" key="1">
    <citation type="journal article" date="2020" name="Microbiol. Resour. Announc.">
        <title>Draft Genome Sequence of a Cladosporium Species Isolated from the Mesophotic Ascidian Didemnum maculosum.</title>
        <authorList>
            <person name="Gioti A."/>
            <person name="Siaperas R."/>
            <person name="Nikolaivits E."/>
            <person name="Le Goff G."/>
            <person name="Ouazzani J."/>
            <person name="Kotoulas G."/>
            <person name="Topakas E."/>
        </authorList>
    </citation>
    <scope>NUCLEOTIDE SEQUENCE [LARGE SCALE GENOMIC DNA]</scope>
    <source>
        <strain evidence="7 8">TM138-S3</strain>
    </source>
</reference>
<comment type="similarity">
    <text evidence="2">Belongs to the rad21 family.</text>
</comment>
<evidence type="ECO:0000256" key="3">
    <source>
        <dbReference type="ARBA" id="ARBA00023242"/>
    </source>
</evidence>
<comment type="subcellular location">
    <subcellularLocation>
        <location evidence="1">Nucleus</location>
    </subcellularLocation>
</comment>
<keyword evidence="8" id="KW-1185">Reference proteome</keyword>
<dbReference type="AlphaFoldDB" id="A0AB34KCE7"/>
<dbReference type="GO" id="GO:1990414">
    <property type="term" value="P:replication-born double-strand break repair via sister chromatid exchange"/>
    <property type="evidence" value="ECO:0007669"/>
    <property type="project" value="TreeGrafter"/>
</dbReference>
<evidence type="ECO:0008006" key="9">
    <source>
        <dbReference type="Google" id="ProtNLM"/>
    </source>
</evidence>
<dbReference type="GO" id="GO:0007064">
    <property type="term" value="P:mitotic sister chromatid cohesion"/>
    <property type="evidence" value="ECO:0007669"/>
    <property type="project" value="TreeGrafter"/>
</dbReference>
<dbReference type="GO" id="GO:0005634">
    <property type="term" value="C:nucleus"/>
    <property type="evidence" value="ECO:0007669"/>
    <property type="project" value="UniProtKB-SubCell"/>
</dbReference>
<dbReference type="InterPro" id="IPR036390">
    <property type="entry name" value="WH_DNA-bd_sf"/>
</dbReference>
<dbReference type="SUPFAM" id="SSF46785">
    <property type="entry name" value="Winged helix' DNA-binding domain"/>
    <property type="match status" value="1"/>
</dbReference>
<dbReference type="InterPro" id="IPR023093">
    <property type="entry name" value="ScpA-like_C"/>
</dbReference>
<sequence>MFYSESLLAKTGPLARVWLASNLERKLTKQNVLQSDLENNVKDIIGQGQAPMALRLSGQLLLGVVRIYSRKARYLLDDCSDALTKIKHAFRPGNVDLPANQSHTAAAGALTLPDTITELDLLAPLPDPDLLLQDTTNALGADTTMLDFDTTQMLSESQTPARKTARPMLELEDDDLDLDLGLGDEPSIEIGRRATTPRRDEPTLLEDDDLGLDMGFGDTTIGQDNATPKPLPADDDAPMLGMDDDYPLGGNEDIAAENAAALARVDAANEQRLRRSESPLSEARSSIERELEPTFRLDQTAMEEEDPTVLQAAQRVKRRRVLPPDVTTELETSQIKKQQDDRSAITRAPSYLPRDPLLLQLMEMQRNGGFVSNIMGDGRMQGWAPELRGVLSIEVVRKAGEKRKRDSGVADVETGSERQATPQLELPEDEGFQAGAGAGEFGAETTLRSDGAVPLFSDGLQGAADEQPAAFDDEQEDFVASPGLPFDTTEAPLLHPSQSGPVSLGTKTAVHLLRNHFAPDYPVSATETPTLSQRTKSEAFFTDLCPEETTSKQDATKLFFEMLVLGTKDAIKVDQSTEELGGPIRVRGKRGLWGDWAEMGESQTQTAPEQEAGAVQA</sequence>
<organism evidence="7 8">
    <name type="scientific">Cladosporium halotolerans</name>
    <dbReference type="NCBI Taxonomy" id="1052096"/>
    <lineage>
        <taxon>Eukaryota</taxon>
        <taxon>Fungi</taxon>
        <taxon>Dikarya</taxon>
        <taxon>Ascomycota</taxon>
        <taxon>Pezizomycotina</taxon>
        <taxon>Dothideomycetes</taxon>
        <taxon>Dothideomycetidae</taxon>
        <taxon>Cladosporiales</taxon>
        <taxon>Cladosporiaceae</taxon>
        <taxon>Cladosporium</taxon>
    </lineage>
</organism>
<keyword evidence="3" id="KW-0539">Nucleus</keyword>
<evidence type="ECO:0000313" key="7">
    <source>
        <dbReference type="EMBL" id="KAL1582714.1"/>
    </source>
</evidence>
<dbReference type="InterPro" id="IPR039781">
    <property type="entry name" value="Rad21/Rec8-like"/>
</dbReference>
<dbReference type="Pfam" id="PF04824">
    <property type="entry name" value="Rad21_Rec8"/>
    <property type="match status" value="1"/>
</dbReference>
<dbReference type="Proteomes" id="UP000803884">
    <property type="component" value="Unassembled WGS sequence"/>
</dbReference>
<evidence type="ECO:0000256" key="1">
    <source>
        <dbReference type="ARBA" id="ARBA00004123"/>
    </source>
</evidence>
<dbReference type="PANTHER" id="PTHR12585">
    <property type="entry name" value="SCC1 / RAD21 FAMILY MEMBER"/>
    <property type="match status" value="1"/>
</dbReference>
<evidence type="ECO:0000259" key="6">
    <source>
        <dbReference type="Pfam" id="PF04825"/>
    </source>
</evidence>
<feature type="region of interest" description="Disordered" evidence="4">
    <location>
        <begin position="177"/>
        <end position="212"/>
    </location>
</feature>
<dbReference type="CDD" id="cd21788">
    <property type="entry name" value="Rad21_Rec8_M_SpRad21p-like"/>
    <property type="match status" value="1"/>
</dbReference>
<feature type="domain" description="Rad21/Rec8-like protein C-terminal eukaryotic" evidence="5">
    <location>
        <begin position="537"/>
        <end position="576"/>
    </location>
</feature>
<feature type="compositionally biased region" description="Basic and acidic residues" evidence="4">
    <location>
        <begin position="268"/>
        <end position="277"/>
    </location>
</feature>
<dbReference type="RefSeq" id="XP_069225821.1">
    <property type="nucleotide sequence ID" value="XM_069377185.1"/>
</dbReference>
<dbReference type="Gene3D" id="1.10.10.580">
    <property type="entry name" value="Structural maintenance of chromosome 1. Chain E"/>
    <property type="match status" value="1"/>
</dbReference>
<protein>
    <recommendedName>
        <fullName evidence="9">Double-strand-break repair protein rad21</fullName>
    </recommendedName>
</protein>
<name>A0AB34KCE7_9PEZI</name>
<evidence type="ECO:0000256" key="2">
    <source>
        <dbReference type="ARBA" id="ARBA00009870"/>
    </source>
</evidence>
<feature type="domain" description="Rad21/Rec8-like protein N-terminal" evidence="6">
    <location>
        <begin position="1"/>
        <end position="104"/>
    </location>
</feature>
<dbReference type="FunFam" id="1.10.10.580:FF:000004">
    <property type="entry name" value="Double-strand-break repair protein rad21"/>
    <property type="match status" value="1"/>
</dbReference>
<feature type="region of interest" description="Disordered" evidence="4">
    <location>
        <begin position="325"/>
        <end position="344"/>
    </location>
</feature>